<dbReference type="InterPro" id="IPR029058">
    <property type="entry name" value="AB_hydrolase_fold"/>
</dbReference>
<reference evidence="2 3" key="1">
    <citation type="submission" date="2019-01" db="EMBL/GenBank/DDBJ databases">
        <title>Ktedonosporobacter rubrisoli SCAWS-G2.</title>
        <authorList>
            <person name="Huang Y."/>
            <person name="Yan B."/>
        </authorList>
    </citation>
    <scope>NUCLEOTIDE SEQUENCE [LARGE SCALE GENOMIC DNA]</scope>
    <source>
        <strain evidence="2 3">SCAWS-G2</strain>
    </source>
</reference>
<dbReference type="AlphaFoldDB" id="A0A4P6JHY9"/>
<dbReference type="OrthoDB" id="9773293at2"/>
<sequence length="250" mass="27039">MNPVPSSTLLTRQEALFDDLSIRIDERGSGQPILILHGAAGPRSVSELAEALAPQARVLVPTHPGFESEPRPAWFNSVGDLAFTYLDLLERLDLHDVVVIGLSFGGWIAAELAVLNTTRLSGLILIDAAGIQVDGHSINLPHPPGSGQAPNPDSIPVSIQAIRAYMGPDGLYNPKLRRRLGRVRIPVLCLWGENDPIVTPDYGRAYAQAFPDARFELIPEAGHLPQVDQPERSFSIVKAFVDSLAGPEPE</sequence>
<gene>
    <name evidence="2" type="ORF">EPA93_01130</name>
</gene>
<dbReference type="RefSeq" id="WP_129885264.1">
    <property type="nucleotide sequence ID" value="NZ_CP035758.1"/>
</dbReference>
<evidence type="ECO:0000313" key="3">
    <source>
        <dbReference type="Proteomes" id="UP000290365"/>
    </source>
</evidence>
<keyword evidence="3" id="KW-1185">Reference proteome</keyword>
<feature type="domain" description="AB hydrolase-1" evidence="1">
    <location>
        <begin position="33"/>
        <end position="232"/>
    </location>
</feature>
<proteinExistence type="predicted"/>
<dbReference type="KEGG" id="kbs:EPA93_01130"/>
<dbReference type="PANTHER" id="PTHR43194">
    <property type="entry name" value="HYDROLASE ALPHA/BETA FOLD FAMILY"/>
    <property type="match status" value="1"/>
</dbReference>
<dbReference type="InterPro" id="IPR000073">
    <property type="entry name" value="AB_hydrolase_1"/>
</dbReference>
<keyword evidence="2" id="KW-0378">Hydrolase</keyword>
<dbReference type="Proteomes" id="UP000290365">
    <property type="component" value="Chromosome"/>
</dbReference>
<name>A0A4P6JHY9_KTERU</name>
<dbReference type="PANTHER" id="PTHR43194:SF2">
    <property type="entry name" value="PEROXISOMAL MEMBRANE PROTEIN LPX1"/>
    <property type="match status" value="1"/>
</dbReference>
<organism evidence="2 3">
    <name type="scientific">Ktedonosporobacter rubrisoli</name>
    <dbReference type="NCBI Taxonomy" id="2509675"/>
    <lineage>
        <taxon>Bacteria</taxon>
        <taxon>Bacillati</taxon>
        <taxon>Chloroflexota</taxon>
        <taxon>Ktedonobacteria</taxon>
        <taxon>Ktedonobacterales</taxon>
        <taxon>Ktedonosporobacteraceae</taxon>
        <taxon>Ktedonosporobacter</taxon>
    </lineage>
</organism>
<dbReference type="Gene3D" id="3.40.50.1820">
    <property type="entry name" value="alpha/beta hydrolase"/>
    <property type="match status" value="2"/>
</dbReference>
<protein>
    <submittedName>
        <fullName evidence="2">Alpha/beta fold hydrolase</fullName>
    </submittedName>
</protein>
<dbReference type="EMBL" id="CP035758">
    <property type="protein sequence ID" value="QBD74665.1"/>
    <property type="molecule type" value="Genomic_DNA"/>
</dbReference>
<accession>A0A4P6JHY9</accession>
<evidence type="ECO:0000313" key="2">
    <source>
        <dbReference type="EMBL" id="QBD74665.1"/>
    </source>
</evidence>
<dbReference type="Pfam" id="PF12697">
    <property type="entry name" value="Abhydrolase_6"/>
    <property type="match status" value="1"/>
</dbReference>
<evidence type="ECO:0000259" key="1">
    <source>
        <dbReference type="Pfam" id="PF12697"/>
    </source>
</evidence>
<dbReference type="InterPro" id="IPR050228">
    <property type="entry name" value="Carboxylesterase_BioH"/>
</dbReference>
<dbReference type="GO" id="GO:0016787">
    <property type="term" value="F:hydrolase activity"/>
    <property type="evidence" value="ECO:0007669"/>
    <property type="project" value="UniProtKB-KW"/>
</dbReference>
<dbReference type="SUPFAM" id="SSF53474">
    <property type="entry name" value="alpha/beta-Hydrolases"/>
    <property type="match status" value="1"/>
</dbReference>